<evidence type="ECO:0000256" key="9">
    <source>
        <dbReference type="NCBIfam" id="TIGR00065"/>
    </source>
</evidence>
<dbReference type="PROSITE" id="PS01135">
    <property type="entry name" value="FTSZ_2"/>
    <property type="match status" value="1"/>
</dbReference>
<dbReference type="InterPro" id="IPR045061">
    <property type="entry name" value="FtsZ/CetZ"/>
</dbReference>
<dbReference type="PANTHER" id="PTHR30314">
    <property type="entry name" value="CELL DIVISION PROTEIN FTSZ-RELATED"/>
    <property type="match status" value="1"/>
</dbReference>
<dbReference type="InterPro" id="IPR036525">
    <property type="entry name" value="Tubulin/FtsZ_GTPase_sf"/>
</dbReference>
<dbReference type="RefSeq" id="WP_115085437.1">
    <property type="nucleotide sequence ID" value="NZ_CBCSFG010000025.1"/>
</dbReference>
<feature type="binding site" evidence="8">
    <location>
        <position position="143"/>
    </location>
    <ligand>
        <name>GTP</name>
        <dbReference type="ChEBI" id="CHEBI:37565"/>
    </ligand>
</feature>
<dbReference type="GO" id="GO:0005525">
    <property type="term" value="F:GTP binding"/>
    <property type="evidence" value="ECO:0007669"/>
    <property type="project" value="UniProtKB-UniRule"/>
</dbReference>
<evidence type="ECO:0000256" key="8">
    <source>
        <dbReference type="HAMAP-Rule" id="MF_00909"/>
    </source>
</evidence>
<dbReference type="GO" id="GO:0005737">
    <property type="term" value="C:cytoplasm"/>
    <property type="evidence" value="ECO:0007669"/>
    <property type="project" value="UniProtKB-SubCell"/>
</dbReference>
<evidence type="ECO:0000259" key="12">
    <source>
        <dbReference type="SMART" id="SM00865"/>
    </source>
</evidence>
<dbReference type="AlphaFoldDB" id="A0A380SVD3"/>
<feature type="binding site" evidence="8">
    <location>
        <position position="139"/>
    </location>
    <ligand>
        <name>GTP</name>
        <dbReference type="ChEBI" id="CHEBI:37565"/>
    </ligand>
</feature>
<organism evidence="13 14">
    <name type="scientific">Pseudomonas wadenswilerensis</name>
    <dbReference type="NCBI Taxonomy" id="1785161"/>
    <lineage>
        <taxon>Bacteria</taxon>
        <taxon>Pseudomonadati</taxon>
        <taxon>Pseudomonadota</taxon>
        <taxon>Gammaproteobacteria</taxon>
        <taxon>Pseudomonadales</taxon>
        <taxon>Pseudomonadaceae</taxon>
        <taxon>Pseudomonas</taxon>
    </lineage>
</organism>
<evidence type="ECO:0000256" key="7">
    <source>
        <dbReference type="ARBA" id="ARBA00023306"/>
    </source>
</evidence>
<keyword evidence="6 8" id="KW-0717">Septation</keyword>
<dbReference type="Pfam" id="PF00091">
    <property type="entry name" value="Tubulin"/>
    <property type="match status" value="1"/>
</dbReference>
<comment type="function">
    <text evidence="8 10">Essential cell division protein that forms a contractile ring structure (Z ring) at the future cell division site. The regulation of the ring assembly controls the timing and the location of cell division. One of the functions of the FtsZ ring is to recruit other cell division proteins to the septum to produce a new cell wall between the dividing cells. Binds GTP and shows GTPase activity.</text>
</comment>
<comment type="subunit">
    <text evidence="8">Homodimer. Polymerizes to form a dynamic ring structure in a strictly GTP-dependent manner. Interacts directly with several other division proteins.</text>
</comment>
<sequence length="395" mass="41333">MFELVDNVPQSPVIKVIGVGGGGGNAVNHMVKSNIEGVEFICANTDAQALKNIGARTILQLGTGVTKGLGAGANPEVGRQAALEDRERIAEVLQGTNMVFITTGMGGGTGTGAAPIIAEVAKELGILTVAVVTRPFPFEGRKRMQIADEGIRALADSVDSLITIPNEKLLTILGKDASLLSAFAKADDVLAGAVRGISDIIKRPGMINVDFADVRTVMSEMGMAMMGTGCASGPNRAREATEAAIRNPLLEDVNLQGARGILVNITAGPDLSLGEYSDVGSIIEAFASDHAMVKVGTVIDPDMRDELHVTVVATGLGAKIEKPVKVIDNTMQTAAAQTPAPAPVRHESSVNYRDLERPTVMRNQAHAGAAAAAKLNPQDDLDYLDIPAFLRRQAD</sequence>
<dbReference type="InterPro" id="IPR003008">
    <property type="entry name" value="Tubulin_FtsZ_GTPase"/>
</dbReference>
<dbReference type="SUPFAM" id="SSF55307">
    <property type="entry name" value="Tubulin C-terminal domain-like"/>
    <property type="match status" value="1"/>
</dbReference>
<dbReference type="GO" id="GO:0051258">
    <property type="term" value="P:protein polymerization"/>
    <property type="evidence" value="ECO:0007669"/>
    <property type="project" value="UniProtKB-UniRule"/>
</dbReference>
<dbReference type="NCBIfam" id="TIGR00065">
    <property type="entry name" value="ftsZ"/>
    <property type="match status" value="1"/>
</dbReference>
<keyword evidence="2 8" id="KW-0963">Cytoplasm</keyword>
<comment type="subcellular location">
    <subcellularLocation>
        <location evidence="8">Cytoplasm</location>
    </subcellularLocation>
    <text evidence="8">Assembles at midcell at the inner surface of the cytoplasmic membrane.</text>
</comment>
<feature type="domain" description="Tubulin/FtsZ GTPase" evidence="11">
    <location>
        <begin position="13"/>
        <end position="205"/>
    </location>
</feature>
<dbReference type="InterPro" id="IPR037103">
    <property type="entry name" value="Tubulin/FtsZ-like_C"/>
</dbReference>
<keyword evidence="14" id="KW-1185">Reference proteome</keyword>
<comment type="similarity">
    <text evidence="1 8 10">Belongs to the FtsZ family.</text>
</comment>
<dbReference type="PROSITE" id="PS01134">
    <property type="entry name" value="FTSZ_1"/>
    <property type="match status" value="1"/>
</dbReference>
<reference evidence="14" key="1">
    <citation type="submission" date="2018-07" db="EMBL/GenBank/DDBJ databases">
        <authorList>
            <person name="Blom J."/>
        </authorList>
    </citation>
    <scope>NUCLEOTIDE SEQUENCE [LARGE SCALE GENOMIC DNA]</scope>
    <source>
        <strain evidence="14">CCOS 864</strain>
    </source>
</reference>
<dbReference type="CDD" id="cd02201">
    <property type="entry name" value="FtsZ_type1"/>
    <property type="match status" value="1"/>
</dbReference>
<dbReference type="GO" id="GO:0000917">
    <property type="term" value="P:division septum assembly"/>
    <property type="evidence" value="ECO:0007669"/>
    <property type="project" value="UniProtKB-KW"/>
</dbReference>
<accession>A0A380SVD3</accession>
<feature type="binding site" evidence="8">
    <location>
        <begin position="108"/>
        <end position="110"/>
    </location>
    <ligand>
        <name>GTP</name>
        <dbReference type="ChEBI" id="CHEBI:37565"/>
    </ligand>
</feature>
<evidence type="ECO:0000256" key="1">
    <source>
        <dbReference type="ARBA" id="ARBA00009690"/>
    </source>
</evidence>
<dbReference type="InterPro" id="IPR018316">
    <property type="entry name" value="Tubulin/FtsZ_2-layer-sand-dom"/>
</dbReference>
<dbReference type="Gene3D" id="3.30.1330.20">
    <property type="entry name" value="Tubulin/FtsZ, C-terminal domain"/>
    <property type="match status" value="1"/>
</dbReference>
<dbReference type="InterPro" id="IPR024757">
    <property type="entry name" value="FtsZ_C"/>
</dbReference>
<evidence type="ECO:0000256" key="4">
    <source>
        <dbReference type="ARBA" id="ARBA00022741"/>
    </source>
</evidence>
<dbReference type="GO" id="GO:0003924">
    <property type="term" value="F:GTPase activity"/>
    <property type="evidence" value="ECO:0007669"/>
    <property type="project" value="UniProtKB-UniRule"/>
</dbReference>
<dbReference type="EMBL" id="UIDD01000004">
    <property type="protein sequence ID" value="SUQ61705.1"/>
    <property type="molecule type" value="Genomic_DNA"/>
</dbReference>
<evidence type="ECO:0000259" key="11">
    <source>
        <dbReference type="SMART" id="SM00864"/>
    </source>
</evidence>
<evidence type="ECO:0000256" key="3">
    <source>
        <dbReference type="ARBA" id="ARBA00022618"/>
    </source>
</evidence>
<dbReference type="GO" id="GO:0032153">
    <property type="term" value="C:cell division site"/>
    <property type="evidence" value="ECO:0007669"/>
    <property type="project" value="UniProtKB-UniRule"/>
</dbReference>
<keyword evidence="5 8" id="KW-0342">GTP-binding</keyword>
<dbReference type="Gene3D" id="3.40.50.1440">
    <property type="entry name" value="Tubulin/FtsZ, GTPase domain"/>
    <property type="match status" value="1"/>
</dbReference>
<feature type="domain" description="Tubulin/FtsZ 2-layer sandwich" evidence="12">
    <location>
        <begin position="207"/>
        <end position="325"/>
    </location>
</feature>
<dbReference type="SMART" id="SM00865">
    <property type="entry name" value="Tubulin_C"/>
    <property type="match status" value="1"/>
</dbReference>
<evidence type="ECO:0000256" key="10">
    <source>
        <dbReference type="RuleBase" id="RU000631"/>
    </source>
</evidence>
<dbReference type="GO" id="GO:0043093">
    <property type="term" value="P:FtsZ-dependent cytokinesis"/>
    <property type="evidence" value="ECO:0007669"/>
    <property type="project" value="UniProtKB-UniRule"/>
</dbReference>
<evidence type="ECO:0000256" key="5">
    <source>
        <dbReference type="ARBA" id="ARBA00023134"/>
    </source>
</evidence>
<dbReference type="PRINTS" id="PR00423">
    <property type="entry name" value="CELLDVISFTSZ"/>
</dbReference>
<dbReference type="PANTHER" id="PTHR30314:SF3">
    <property type="entry name" value="MITOCHONDRIAL DIVISION PROTEIN FSZA"/>
    <property type="match status" value="1"/>
</dbReference>
<evidence type="ECO:0000313" key="13">
    <source>
        <dbReference type="EMBL" id="SUQ61705.1"/>
    </source>
</evidence>
<proteinExistence type="inferred from homology"/>
<dbReference type="InterPro" id="IPR000158">
    <property type="entry name" value="Cell_div_FtsZ"/>
</dbReference>
<evidence type="ECO:0000256" key="2">
    <source>
        <dbReference type="ARBA" id="ARBA00022490"/>
    </source>
</evidence>
<dbReference type="InterPro" id="IPR020805">
    <property type="entry name" value="Cell_div_FtsZ_CS"/>
</dbReference>
<gene>
    <name evidence="8 13" type="primary">ftsZ</name>
    <name evidence="13" type="ORF">CCOS864_01129</name>
</gene>
<dbReference type="Pfam" id="PF12327">
    <property type="entry name" value="FtsZ_C"/>
    <property type="match status" value="1"/>
</dbReference>
<dbReference type="HAMAP" id="MF_00909">
    <property type="entry name" value="FtsZ"/>
    <property type="match status" value="1"/>
</dbReference>
<dbReference type="Proteomes" id="UP000255177">
    <property type="component" value="Unassembled WGS sequence"/>
</dbReference>
<dbReference type="SUPFAM" id="SSF52490">
    <property type="entry name" value="Tubulin nucleotide-binding domain-like"/>
    <property type="match status" value="1"/>
</dbReference>
<dbReference type="InterPro" id="IPR008280">
    <property type="entry name" value="Tub_FtsZ_C"/>
</dbReference>
<protein>
    <recommendedName>
        <fullName evidence="8 9">Cell division protein FtsZ</fullName>
    </recommendedName>
</protein>
<keyword evidence="7 8" id="KW-0131">Cell cycle</keyword>
<dbReference type="SMART" id="SM00864">
    <property type="entry name" value="Tubulin"/>
    <property type="match status" value="1"/>
</dbReference>
<feature type="binding site" evidence="8">
    <location>
        <begin position="21"/>
        <end position="25"/>
    </location>
    <ligand>
        <name>GTP</name>
        <dbReference type="ChEBI" id="CHEBI:37565"/>
    </ligand>
</feature>
<feature type="binding site" evidence="8">
    <location>
        <position position="187"/>
    </location>
    <ligand>
        <name>GTP</name>
        <dbReference type="ChEBI" id="CHEBI:37565"/>
    </ligand>
</feature>
<keyword evidence="3 8" id="KW-0132">Cell division</keyword>
<dbReference type="FunFam" id="3.40.50.1440:FF:000023">
    <property type="entry name" value="Cell division protein FtsZ"/>
    <property type="match status" value="1"/>
</dbReference>
<name>A0A380SVD3_9PSED</name>
<evidence type="ECO:0000256" key="6">
    <source>
        <dbReference type="ARBA" id="ARBA00023210"/>
    </source>
</evidence>
<evidence type="ECO:0000313" key="14">
    <source>
        <dbReference type="Proteomes" id="UP000255177"/>
    </source>
</evidence>
<keyword evidence="4 8" id="KW-0547">Nucleotide-binding</keyword>